<dbReference type="InterPro" id="IPR001303">
    <property type="entry name" value="Aldolase_II/adducin_N"/>
</dbReference>
<dbReference type="SMART" id="SM01007">
    <property type="entry name" value="Aldolase_II"/>
    <property type="match status" value="1"/>
</dbReference>
<evidence type="ECO:0000313" key="8">
    <source>
        <dbReference type="EMBL" id="KAE8075953.1"/>
    </source>
</evidence>
<dbReference type="PANTHER" id="PTHR10640">
    <property type="entry name" value="METHYLTHIORIBULOSE-1-PHOSPHATE DEHYDRATASE"/>
    <property type="match status" value="1"/>
</dbReference>
<dbReference type="NCBIfam" id="TIGR03328">
    <property type="entry name" value="salvage_mtnB"/>
    <property type="match status" value="1"/>
</dbReference>
<accession>A0A5N6RAD3</accession>
<evidence type="ECO:0000256" key="6">
    <source>
        <dbReference type="SAM" id="SignalP"/>
    </source>
</evidence>
<evidence type="ECO:0000256" key="3">
    <source>
        <dbReference type="ARBA" id="ARBA00022833"/>
    </source>
</evidence>
<dbReference type="InterPro" id="IPR036409">
    <property type="entry name" value="Aldolase_II/adducin_N_sf"/>
</dbReference>
<evidence type="ECO:0000256" key="2">
    <source>
        <dbReference type="ARBA" id="ARBA00022723"/>
    </source>
</evidence>
<protein>
    <recommendedName>
        <fullName evidence="7">Class II aldolase/adducin N-terminal domain-containing protein</fullName>
    </recommendedName>
</protein>
<dbReference type="GO" id="GO:0005737">
    <property type="term" value="C:cytoplasm"/>
    <property type="evidence" value="ECO:0007669"/>
    <property type="project" value="InterPro"/>
</dbReference>
<evidence type="ECO:0000259" key="7">
    <source>
        <dbReference type="SMART" id="SM01007"/>
    </source>
</evidence>
<sequence>MHISASNSLLWVLFRVNSVSYVGVQNERMVPEDMYLLSPDGFVLSTPLLNSYAHKAPKCNECAPLFLKVFEMRNAGAIIHSHGMESCLVTMINSFSKEFRITHMEMIKGIQGHGYHDELVVPIIENTALEGELLESLTQAIRAYPKITAVLVRNHGVFIWGDSWASAKSQKSSTNMGAPSFCLPCSMCFMVMTCPIDVSVCFCP</sequence>
<dbReference type="GO" id="GO:0046872">
    <property type="term" value="F:metal ion binding"/>
    <property type="evidence" value="ECO:0007669"/>
    <property type="project" value="UniProtKB-KW"/>
</dbReference>
<dbReference type="GO" id="GO:0019509">
    <property type="term" value="P:L-methionine salvage from methylthioadenosine"/>
    <property type="evidence" value="ECO:0007669"/>
    <property type="project" value="InterPro"/>
</dbReference>
<organism evidence="8 9">
    <name type="scientific">Carpinus fangiana</name>
    <dbReference type="NCBI Taxonomy" id="176857"/>
    <lineage>
        <taxon>Eukaryota</taxon>
        <taxon>Viridiplantae</taxon>
        <taxon>Streptophyta</taxon>
        <taxon>Embryophyta</taxon>
        <taxon>Tracheophyta</taxon>
        <taxon>Spermatophyta</taxon>
        <taxon>Magnoliopsida</taxon>
        <taxon>eudicotyledons</taxon>
        <taxon>Gunneridae</taxon>
        <taxon>Pentapetalae</taxon>
        <taxon>rosids</taxon>
        <taxon>fabids</taxon>
        <taxon>Fagales</taxon>
        <taxon>Betulaceae</taxon>
        <taxon>Carpinus</taxon>
    </lineage>
</organism>
<keyword evidence="4" id="KW-0486">Methionine biosynthesis</keyword>
<evidence type="ECO:0000256" key="4">
    <source>
        <dbReference type="ARBA" id="ARBA00023167"/>
    </source>
</evidence>
<keyword evidence="1" id="KW-0028">Amino-acid biosynthesis</keyword>
<keyword evidence="9" id="KW-1185">Reference proteome</keyword>
<dbReference type="AlphaFoldDB" id="A0A5N6RAD3"/>
<gene>
    <name evidence="8" type="ORF">FH972_014633</name>
</gene>
<feature type="chain" id="PRO_5024385153" description="Class II aldolase/adducin N-terminal domain-containing protein" evidence="6">
    <location>
        <begin position="22"/>
        <end position="204"/>
    </location>
</feature>
<name>A0A5N6RAD3_9ROSI</name>
<dbReference type="Gene3D" id="3.40.225.10">
    <property type="entry name" value="Class II aldolase/adducin N-terminal domain"/>
    <property type="match status" value="1"/>
</dbReference>
<evidence type="ECO:0000256" key="5">
    <source>
        <dbReference type="ARBA" id="ARBA00023239"/>
    </source>
</evidence>
<keyword evidence="5" id="KW-0456">Lyase</keyword>
<dbReference type="PANTHER" id="PTHR10640:SF7">
    <property type="entry name" value="METHYLTHIORIBULOSE-1-PHOSPHATE DEHYDRATASE"/>
    <property type="match status" value="1"/>
</dbReference>
<feature type="domain" description="Class II aldolase/adducin N-terminal" evidence="7">
    <location>
        <begin position="1"/>
        <end position="182"/>
    </location>
</feature>
<dbReference type="Proteomes" id="UP000327013">
    <property type="component" value="Chromosome 6"/>
</dbReference>
<evidence type="ECO:0000256" key="1">
    <source>
        <dbReference type="ARBA" id="ARBA00022605"/>
    </source>
</evidence>
<dbReference type="InterPro" id="IPR017714">
    <property type="entry name" value="MethylthioRu-1-P_deHdtase_MtnB"/>
</dbReference>
<dbReference type="GO" id="GO:0046570">
    <property type="term" value="F:methylthioribulose 1-phosphate dehydratase activity"/>
    <property type="evidence" value="ECO:0007669"/>
    <property type="project" value="TreeGrafter"/>
</dbReference>
<keyword evidence="2" id="KW-0479">Metal-binding</keyword>
<dbReference type="EMBL" id="CM017326">
    <property type="protein sequence ID" value="KAE8075953.1"/>
    <property type="molecule type" value="Genomic_DNA"/>
</dbReference>
<dbReference type="OrthoDB" id="191080at2759"/>
<feature type="signal peptide" evidence="6">
    <location>
        <begin position="1"/>
        <end position="21"/>
    </location>
</feature>
<evidence type="ECO:0000313" key="9">
    <source>
        <dbReference type="Proteomes" id="UP000327013"/>
    </source>
</evidence>
<dbReference type="Pfam" id="PF00596">
    <property type="entry name" value="Aldolase_II"/>
    <property type="match status" value="1"/>
</dbReference>
<proteinExistence type="predicted"/>
<keyword evidence="6" id="KW-0732">Signal</keyword>
<keyword evidence="3" id="KW-0862">Zinc</keyword>
<dbReference type="SUPFAM" id="SSF53639">
    <property type="entry name" value="AraD/HMP-PK domain-like"/>
    <property type="match status" value="1"/>
</dbReference>
<reference evidence="8 9" key="1">
    <citation type="submission" date="2019-06" db="EMBL/GenBank/DDBJ databases">
        <title>A chromosomal-level reference genome of Carpinus fangiana (Coryloideae, Betulaceae).</title>
        <authorList>
            <person name="Yang X."/>
            <person name="Wang Z."/>
            <person name="Zhang L."/>
            <person name="Hao G."/>
            <person name="Liu J."/>
            <person name="Yang Y."/>
        </authorList>
    </citation>
    <scope>NUCLEOTIDE SEQUENCE [LARGE SCALE GENOMIC DNA]</scope>
    <source>
        <strain evidence="8">Cfa_2016G</strain>
        <tissue evidence="8">Leaf</tissue>
    </source>
</reference>